<feature type="disulfide bond" evidence="14">
    <location>
        <begin position="242"/>
        <end position="251"/>
    </location>
</feature>
<feature type="domain" description="Laminin EGF-like" evidence="16">
    <location>
        <begin position="270"/>
        <end position="320"/>
    </location>
</feature>
<dbReference type="InterPro" id="IPR056558">
    <property type="entry name" value="LAMB1-4_helical"/>
</dbReference>
<dbReference type="FunFam" id="2.10.25.10:FF:000065">
    <property type="entry name" value="Laminin subunit beta 1"/>
    <property type="match status" value="1"/>
</dbReference>
<comment type="caution">
    <text evidence="17">The sequence shown here is derived from an EMBL/GenBank/DDBJ whole genome shotgun (WGS) entry which is preliminary data.</text>
</comment>
<feature type="disulfide bond" evidence="14">
    <location>
        <begin position="293"/>
        <end position="302"/>
    </location>
</feature>
<dbReference type="PROSITE" id="PS01248">
    <property type="entry name" value="EGF_LAM_1"/>
    <property type="match status" value="3"/>
</dbReference>
<evidence type="ECO:0000313" key="18">
    <source>
        <dbReference type="Proteomes" id="UP001283361"/>
    </source>
</evidence>
<keyword evidence="6" id="KW-0677">Repeat</keyword>
<feature type="disulfide bond" evidence="14">
    <location>
        <begin position="321"/>
        <end position="333"/>
    </location>
</feature>
<dbReference type="PANTHER" id="PTHR10574:SF375">
    <property type="entry name" value="LAMININ SUBUNIT BETA-1"/>
    <property type="match status" value="1"/>
</dbReference>
<feature type="domain" description="Laminin EGF-like" evidence="16">
    <location>
        <begin position="321"/>
        <end position="368"/>
    </location>
</feature>
<keyword evidence="13 14" id="KW-0424">Laminin EGF-like domain</keyword>
<gene>
    <name evidence="17" type="ORF">RRG08_062262</name>
</gene>
<keyword evidence="4" id="KW-0272">Extracellular matrix</keyword>
<evidence type="ECO:0000256" key="5">
    <source>
        <dbReference type="ARBA" id="ARBA00022729"/>
    </source>
</evidence>
<dbReference type="GO" id="GO:0042995">
    <property type="term" value="C:cell projection"/>
    <property type="evidence" value="ECO:0007669"/>
    <property type="project" value="UniProtKB-SubCell"/>
</dbReference>
<dbReference type="Gene3D" id="2.10.25.10">
    <property type="entry name" value="Laminin"/>
    <property type="match status" value="8"/>
</dbReference>
<accession>A0AAE0YG11</accession>
<evidence type="ECO:0000256" key="13">
    <source>
        <dbReference type="ARBA" id="ARBA00023292"/>
    </source>
</evidence>
<evidence type="ECO:0000256" key="10">
    <source>
        <dbReference type="ARBA" id="ARBA00023157"/>
    </source>
</evidence>
<dbReference type="SUPFAM" id="SSF57196">
    <property type="entry name" value="EGF/Laminin"/>
    <property type="match status" value="8"/>
</dbReference>
<dbReference type="SMART" id="SM00180">
    <property type="entry name" value="EGF_Lam"/>
    <property type="match status" value="8"/>
</dbReference>
<dbReference type="FunFam" id="2.10.25.10:FF:000130">
    <property type="entry name" value="Laminin subunit beta 1"/>
    <property type="match status" value="1"/>
</dbReference>
<feature type="domain" description="Laminin EGF-like" evidence="16">
    <location>
        <begin position="109"/>
        <end position="158"/>
    </location>
</feature>
<dbReference type="GO" id="GO:0007155">
    <property type="term" value="P:cell adhesion"/>
    <property type="evidence" value="ECO:0007669"/>
    <property type="project" value="UniProtKB-KW"/>
</dbReference>
<feature type="coiled-coil region" evidence="15">
    <location>
        <begin position="523"/>
        <end position="614"/>
    </location>
</feature>
<keyword evidence="12" id="KW-0966">Cell projection</keyword>
<reference evidence="17" key="1">
    <citation type="journal article" date="2023" name="G3 (Bethesda)">
        <title>A reference genome for the long-term kleptoplast-retaining sea slug Elysia crispata morphotype clarki.</title>
        <authorList>
            <person name="Eastman K.E."/>
            <person name="Pendleton A.L."/>
            <person name="Shaikh M.A."/>
            <person name="Suttiyut T."/>
            <person name="Ogas R."/>
            <person name="Tomko P."/>
            <person name="Gavelis G."/>
            <person name="Widhalm J.R."/>
            <person name="Wisecaver J.H."/>
        </authorList>
    </citation>
    <scope>NUCLEOTIDE SEQUENCE</scope>
    <source>
        <strain evidence="17">ECLA1</strain>
    </source>
</reference>
<evidence type="ECO:0000256" key="3">
    <source>
        <dbReference type="ARBA" id="ARBA00022525"/>
    </source>
</evidence>
<dbReference type="Proteomes" id="UP001283361">
    <property type="component" value="Unassembled WGS sequence"/>
</dbReference>
<feature type="disulfide bond" evidence="14">
    <location>
        <begin position="342"/>
        <end position="351"/>
    </location>
</feature>
<feature type="disulfide bond" evidence="14">
    <location>
        <begin position="63"/>
        <end position="75"/>
    </location>
</feature>
<dbReference type="SMART" id="SM00181">
    <property type="entry name" value="EGF"/>
    <property type="match status" value="5"/>
</dbReference>
<feature type="disulfide bond" evidence="14">
    <location>
        <begin position="390"/>
        <end position="399"/>
    </location>
</feature>
<dbReference type="Pfam" id="PF12762">
    <property type="entry name" value="DDE_Tnp_IS1595"/>
    <property type="match status" value="1"/>
</dbReference>
<keyword evidence="9 15" id="KW-0175">Coiled coil</keyword>
<keyword evidence="8" id="KW-0130">Cell adhesion</keyword>
<evidence type="ECO:0000256" key="6">
    <source>
        <dbReference type="ARBA" id="ARBA00022737"/>
    </source>
</evidence>
<dbReference type="FunFam" id="2.10.25.10:FF:000209">
    <property type="entry name" value="Laminin subunit alpha 5"/>
    <property type="match status" value="1"/>
</dbReference>
<feature type="disulfide bond" evidence="14">
    <location>
        <begin position="369"/>
        <end position="381"/>
    </location>
</feature>
<feature type="disulfide bond" evidence="14">
    <location>
        <begin position="323"/>
        <end position="340"/>
    </location>
</feature>
<dbReference type="EMBL" id="JAWDGP010006253">
    <property type="protein sequence ID" value="KAK3744612.1"/>
    <property type="molecule type" value="Genomic_DNA"/>
</dbReference>
<feature type="coiled-coil region" evidence="15">
    <location>
        <begin position="970"/>
        <end position="1004"/>
    </location>
</feature>
<dbReference type="FunFam" id="2.10.25.10:FF:000011">
    <property type="entry name" value="Cadherin EGF LAG seven-pass G-type receptor"/>
    <property type="match status" value="1"/>
</dbReference>
<dbReference type="FunFam" id="2.10.25.10:FF:000224">
    <property type="entry name" value="Usherin"/>
    <property type="match status" value="1"/>
</dbReference>
<feature type="disulfide bond" evidence="14">
    <location>
        <begin position="84"/>
        <end position="93"/>
    </location>
</feature>
<keyword evidence="10 14" id="KW-1015">Disulfide bond</keyword>
<dbReference type="PROSITE" id="PS50027">
    <property type="entry name" value="EGF_LAM_2"/>
    <property type="match status" value="7"/>
</dbReference>
<dbReference type="CDD" id="cd00055">
    <property type="entry name" value="EGF_Lam"/>
    <property type="match status" value="8"/>
</dbReference>
<proteinExistence type="predicted"/>
<evidence type="ECO:0000256" key="8">
    <source>
        <dbReference type="ARBA" id="ARBA00022889"/>
    </source>
</evidence>
<feature type="disulfide bond" evidence="14">
    <location>
        <begin position="128"/>
        <end position="137"/>
    </location>
</feature>
<feature type="disulfide bond" evidence="14">
    <location>
        <begin position="65"/>
        <end position="82"/>
    </location>
</feature>
<keyword evidence="7" id="KW-0084">Basement membrane</keyword>
<dbReference type="Pfam" id="PF00053">
    <property type="entry name" value="EGF_laminin"/>
    <property type="match status" value="7"/>
</dbReference>
<dbReference type="GO" id="GO:0009888">
    <property type="term" value="P:tissue development"/>
    <property type="evidence" value="ECO:0007669"/>
    <property type="project" value="TreeGrafter"/>
</dbReference>
<dbReference type="InterPro" id="IPR056863">
    <property type="entry name" value="LMN_ATRN_NET-like_EGF"/>
</dbReference>
<feature type="domain" description="Laminin EGF-like" evidence="16">
    <location>
        <begin position="218"/>
        <end position="269"/>
    </location>
</feature>
<keyword evidence="18" id="KW-1185">Reference proteome</keyword>
<keyword evidence="3" id="KW-0964">Secreted</keyword>
<evidence type="ECO:0000259" key="16">
    <source>
        <dbReference type="PROSITE" id="PS50027"/>
    </source>
</evidence>
<dbReference type="InterPro" id="IPR024445">
    <property type="entry name" value="Tnp_ISXO2-like"/>
</dbReference>
<dbReference type="GO" id="GO:0005604">
    <property type="term" value="C:basement membrane"/>
    <property type="evidence" value="ECO:0007669"/>
    <property type="project" value="UniProtKB-SubCell"/>
</dbReference>
<protein>
    <recommendedName>
        <fullName evidence="16">Laminin EGF-like domain-containing protein</fullName>
    </recommendedName>
</protein>
<comment type="subcellular location">
    <subcellularLocation>
        <location evidence="2">Cell projection</location>
    </subcellularLocation>
    <subcellularLocation>
        <location evidence="1">Secreted</location>
        <location evidence="1">Extracellular space</location>
        <location evidence="1">Extracellular matrix</location>
        <location evidence="1">Basement membrane</location>
    </subcellularLocation>
</comment>
<feature type="disulfide bond" evidence="14">
    <location>
        <begin position="17"/>
        <end position="34"/>
    </location>
</feature>
<dbReference type="InterPro" id="IPR002049">
    <property type="entry name" value="LE_dom"/>
</dbReference>
<evidence type="ECO:0000256" key="2">
    <source>
        <dbReference type="ARBA" id="ARBA00004316"/>
    </source>
</evidence>
<keyword evidence="11" id="KW-0325">Glycoprotein</keyword>
<feature type="domain" description="Laminin EGF-like" evidence="16">
    <location>
        <begin position="63"/>
        <end position="108"/>
    </location>
</feature>
<evidence type="ECO:0000256" key="4">
    <source>
        <dbReference type="ARBA" id="ARBA00022530"/>
    </source>
</evidence>
<comment type="caution">
    <text evidence="14">Lacks conserved residue(s) required for the propagation of feature annotation.</text>
</comment>
<feature type="coiled-coil region" evidence="15">
    <location>
        <begin position="801"/>
        <end position="870"/>
    </location>
</feature>
<organism evidence="17 18">
    <name type="scientific">Elysia crispata</name>
    <name type="common">lettuce slug</name>
    <dbReference type="NCBI Taxonomy" id="231223"/>
    <lineage>
        <taxon>Eukaryota</taxon>
        <taxon>Metazoa</taxon>
        <taxon>Spiralia</taxon>
        <taxon>Lophotrochozoa</taxon>
        <taxon>Mollusca</taxon>
        <taxon>Gastropoda</taxon>
        <taxon>Heterobranchia</taxon>
        <taxon>Euthyneura</taxon>
        <taxon>Panpulmonata</taxon>
        <taxon>Sacoglossa</taxon>
        <taxon>Placobranchoidea</taxon>
        <taxon>Plakobranchidae</taxon>
        <taxon>Elysia</taxon>
    </lineage>
</organism>
<evidence type="ECO:0000256" key="11">
    <source>
        <dbReference type="ARBA" id="ARBA00023180"/>
    </source>
</evidence>
<evidence type="ECO:0000256" key="9">
    <source>
        <dbReference type="ARBA" id="ARBA00023054"/>
    </source>
</evidence>
<dbReference type="PANTHER" id="PTHR10574">
    <property type="entry name" value="NETRIN/LAMININ-RELATED"/>
    <property type="match status" value="1"/>
</dbReference>
<dbReference type="SMART" id="SM01126">
    <property type="entry name" value="DDE_Tnp_IS1595"/>
    <property type="match status" value="1"/>
</dbReference>
<feature type="domain" description="Laminin EGF-like" evidence="16">
    <location>
        <begin position="369"/>
        <end position="415"/>
    </location>
</feature>
<dbReference type="Pfam" id="PF24973">
    <property type="entry name" value="EGF_LMN_ATRN"/>
    <property type="match status" value="1"/>
</dbReference>
<name>A0AAE0YG11_9GAST</name>
<sequence length="1886" mass="212196">MKNILIIAFSPPTECDCDVTGSTSVECEPSGGQCPCKPNIDGRRCDVCQFGFYDHGPDGCSPCDCHETGSRGSFCNEVTGKCTCFENIVGRTCDRCRHGYWGFPQCRPCQCNGNAETCDPLTGECINCQNNTNGTRCEKCEDGYYGDPRTGVRIPCKPCMCPGGPNSSNQHADTCVLDRRSNRIYCMCNRGYTGYNCDECIENYYGSPNEPGGQCEPCVCNNNIDTNDPGSCHATTGECLKCLYNTDGFACEHCKNGYYGDAIQQNCQRCICNRLGTATSKGECDRVDGQCPCLPHVTGQHCDQCEQNHWNITSGEGCSPCDCDPTGSESLQCNELDGRCTCIPGRGGMKCADCEDLFFGDPNDQCLPCDCNLQGSTSRQCDRRSGQCDCVEGVTGYKCDRCARGTTGDLPNCVPCGECFDNWDKIIMELRDQTHDIVRRADDVSVTGAIKAFDEEFRLMQASIDEIKKILSDVNTTQVDIRDITDKLDMIREDLRNRTVRLNEVESELRNSSTRVKKGNLRVELLKEKVVDLKALAMQLKGNATDIQIREAKGAFDAVQEAKRESDAAQAKVDDTADIVRRSEALRDQTENLLKDKEDEFNRQMKENEDALNAVEKGLDKLDMDLSDINGLVCGEPGSPCSSLCGGGGCDKCGGPSCNGATTLADKALSLANQAEEQLNAKTRNATEVLEPQIMSAREEAMEAHSAAKMAYDAANKLHNETESSNADLKDLLEKIREFFGGNNTNPPEDVEKVVMEVLNMSIPLSPAEIKEMADKISNALASLTDIDKILNDTAEKRLIAENLKKQAADASDDAKDILSTAQLVRNALEEARKVQDEAKQAIEQAKLDIQDAEDDLKQIKNRTDSVNDTSQSSRMLLEKLHEKLLEINDRYSVLKLDTLAQAETVADEAHDLADKAYEKAMELNNTYAATSEELDQKYNDTVKARELSKKLQERADNIYRLTETQRSQLQEIEKKLGDDETRLTKVSDEIENLNNRMDIHHSKKSASFIQFVADNVYHNFRTLDGLGTFHGMGIIGEATPYSRGHKENVKLRQENQRLPGNPVHNDKGYGVHPSISADCLDLTEEDRRVPVDDRAKNQEAMILSFIAENNLPLSISTSFLGVVEQLMKDPEAFRRISLERTTASYKLKYGLVKTISDDLFESLRTSKFSLNIDEAMNTQKEKILTILSSHYDQTSSQVLINHLASIKMVVVTSESLFSALDEIFTINNLPWENLFRKLMDSCNVMRGSKSGLEKRIREERAPHLLDIDGDTCHHAHNAAKAFCKPFGGHVESLLSDLHTDFKRSPESREHFYELCRLMKVSASTPQQYAAHRWLSVLNVSLDTLRLLNPLVVYYSCYLQPKSFKIYKEQVQQAQSTCFDMAALKSLKKKIAAQTTTSDGKLRKARITEKLFTHNFHTTTTLHFYASLLPSIEKYVKFFQSREPKMHLLHSKHEEILKSFLGNFIKPESLNLRELKDANLEDKNLRLPKSLMFYGERARVNLESRNAKDTLRVAFENKALQAFIQAGKVLINKMPLSSTTMKAFASLDPEIRGTITSMIYMRKFLMVLPDLKGHEDSFKEEDGDILAIVPRLITLGGRFHDKISTLEWFAERRLISNSVNCPTCNELCTLSQYNSQDGFRCRCFRHNFTQSVGVNSFFEGAKVSLDTAIVLLYCWAADFLQLQIQRETLLSGNSMSLWCTFLRDVCENVIENNPQELGGFDENNEPIEVEIDESKFFHRKYRRGLWREGHWVFGTIERRSKQCILVEVPDRAAATLEPIIRRWILPGSHIISDGWAAYANIDQIGNGIYTHSVVVQERHFVDPDHPTIHTQLIENTWMRAKKKLRRQHGTSVDLFSSYMAEFMWRSRVGENKIAEFLLAIRQLYPF</sequence>
<evidence type="ECO:0000256" key="14">
    <source>
        <dbReference type="PROSITE-ProRule" id="PRU00460"/>
    </source>
</evidence>
<dbReference type="FunFam" id="2.10.25.10:FF:000090">
    <property type="entry name" value="laminin subunit alpha"/>
    <property type="match status" value="1"/>
</dbReference>
<feature type="disulfide bond" evidence="14">
    <location>
        <begin position="371"/>
        <end position="388"/>
    </location>
</feature>
<dbReference type="InterPro" id="IPR000742">
    <property type="entry name" value="EGF"/>
</dbReference>
<dbReference type="FunFam" id="2.10.25.10:FF:000138">
    <property type="entry name" value="Laminin subunit beta 1"/>
    <property type="match status" value="1"/>
</dbReference>
<evidence type="ECO:0000256" key="15">
    <source>
        <dbReference type="SAM" id="Coils"/>
    </source>
</evidence>
<dbReference type="PRINTS" id="PR00011">
    <property type="entry name" value="EGFLAMININ"/>
</dbReference>
<keyword evidence="5" id="KW-0732">Signal</keyword>
<feature type="disulfide bond" evidence="14">
    <location>
        <begin position="15"/>
        <end position="27"/>
    </location>
</feature>
<feature type="domain" description="Laminin EGF-like" evidence="16">
    <location>
        <begin position="15"/>
        <end position="62"/>
    </location>
</feature>
<feature type="disulfide bond" evidence="14">
    <location>
        <begin position="36"/>
        <end position="45"/>
    </location>
</feature>
<evidence type="ECO:0000256" key="7">
    <source>
        <dbReference type="ARBA" id="ARBA00022869"/>
    </source>
</evidence>
<evidence type="ECO:0000256" key="12">
    <source>
        <dbReference type="ARBA" id="ARBA00023273"/>
    </source>
</evidence>
<dbReference type="GO" id="GO:0009887">
    <property type="term" value="P:animal organ morphogenesis"/>
    <property type="evidence" value="ECO:0007669"/>
    <property type="project" value="TreeGrafter"/>
</dbReference>
<evidence type="ECO:0000313" key="17">
    <source>
        <dbReference type="EMBL" id="KAK3744612.1"/>
    </source>
</evidence>
<evidence type="ECO:0000256" key="1">
    <source>
        <dbReference type="ARBA" id="ARBA00004302"/>
    </source>
</evidence>
<dbReference type="Pfam" id="PF23219">
    <property type="entry name" value="LAMB1"/>
    <property type="match status" value="1"/>
</dbReference>
<dbReference type="InterPro" id="IPR050440">
    <property type="entry name" value="Laminin/Netrin_ECM"/>
</dbReference>